<evidence type="ECO:0000256" key="3">
    <source>
        <dbReference type="ARBA" id="ARBA00023274"/>
    </source>
</evidence>
<name>A0A2M7ARN9_9BACT</name>
<dbReference type="CDD" id="cd07026">
    <property type="entry name" value="Ribosomal_L20"/>
    <property type="match status" value="1"/>
</dbReference>
<evidence type="ECO:0000313" key="8">
    <source>
        <dbReference type="Proteomes" id="UP000231407"/>
    </source>
</evidence>
<protein>
    <recommendedName>
        <fullName evidence="4 5">Large ribosomal subunit protein bL20</fullName>
    </recommendedName>
</protein>
<dbReference type="PRINTS" id="PR00062">
    <property type="entry name" value="RIBOSOMALL20"/>
</dbReference>
<dbReference type="AlphaFoldDB" id="A0A2M7ARN9"/>
<evidence type="ECO:0000256" key="4">
    <source>
        <dbReference type="ARBA" id="ARBA00035172"/>
    </source>
</evidence>
<dbReference type="GO" id="GO:0019843">
    <property type="term" value="F:rRNA binding"/>
    <property type="evidence" value="ECO:0007669"/>
    <property type="project" value="UniProtKB-UniRule"/>
</dbReference>
<dbReference type="GO" id="GO:0005840">
    <property type="term" value="C:ribosome"/>
    <property type="evidence" value="ECO:0007669"/>
    <property type="project" value="UniProtKB-KW"/>
</dbReference>
<dbReference type="GO" id="GO:1990904">
    <property type="term" value="C:ribonucleoprotein complex"/>
    <property type="evidence" value="ECO:0007669"/>
    <property type="project" value="UniProtKB-KW"/>
</dbReference>
<keyword evidence="3 5" id="KW-0687">Ribonucleoprotein</keyword>
<sequence>MRVKTGTVRHAFHKKVLQAAKGYWMTRHKRYKVAAEAVLHAGQYAYNGRRLRRRDLRKLWIIRLNAALKEFSLSYSKFINLAKNAKMVLNRKMLSELAINDPTVFKSIVNSVSTFKK</sequence>
<gene>
    <name evidence="5" type="primary">rplT</name>
    <name evidence="7" type="ORF">COS78_03200</name>
</gene>
<comment type="similarity">
    <text evidence="1 5 6">Belongs to the bacterial ribosomal protein bL20 family.</text>
</comment>
<comment type="caution">
    <text evidence="7">The sequence shown here is derived from an EMBL/GenBank/DDBJ whole genome shotgun (WGS) entry which is preliminary data.</text>
</comment>
<keyword evidence="2 5" id="KW-0689">Ribosomal protein</keyword>
<dbReference type="SUPFAM" id="SSF74731">
    <property type="entry name" value="Ribosomal protein L20"/>
    <property type="match status" value="1"/>
</dbReference>
<proteinExistence type="inferred from homology"/>
<dbReference type="GO" id="GO:0003735">
    <property type="term" value="F:structural constituent of ribosome"/>
    <property type="evidence" value="ECO:0007669"/>
    <property type="project" value="InterPro"/>
</dbReference>
<evidence type="ECO:0000256" key="1">
    <source>
        <dbReference type="ARBA" id="ARBA00007698"/>
    </source>
</evidence>
<evidence type="ECO:0000256" key="5">
    <source>
        <dbReference type="HAMAP-Rule" id="MF_00382"/>
    </source>
</evidence>
<dbReference type="Gene3D" id="6.10.160.10">
    <property type="match status" value="1"/>
</dbReference>
<dbReference type="EMBL" id="PEWA01000043">
    <property type="protein sequence ID" value="PIU73282.1"/>
    <property type="molecule type" value="Genomic_DNA"/>
</dbReference>
<dbReference type="NCBIfam" id="TIGR01032">
    <property type="entry name" value="rplT_bact"/>
    <property type="match status" value="1"/>
</dbReference>
<dbReference type="InterPro" id="IPR035566">
    <property type="entry name" value="Ribosomal_protein_bL20_C"/>
</dbReference>
<dbReference type="GO" id="GO:0000027">
    <property type="term" value="P:ribosomal large subunit assembly"/>
    <property type="evidence" value="ECO:0007669"/>
    <property type="project" value="UniProtKB-UniRule"/>
</dbReference>
<evidence type="ECO:0000313" key="7">
    <source>
        <dbReference type="EMBL" id="PIU73282.1"/>
    </source>
</evidence>
<dbReference type="HAMAP" id="MF_00382">
    <property type="entry name" value="Ribosomal_bL20"/>
    <property type="match status" value="1"/>
</dbReference>
<dbReference type="PANTHER" id="PTHR10986">
    <property type="entry name" value="39S RIBOSOMAL PROTEIN L20"/>
    <property type="match status" value="1"/>
</dbReference>
<dbReference type="FunFam" id="1.10.1900.20:FF:000001">
    <property type="entry name" value="50S ribosomal protein L20"/>
    <property type="match status" value="1"/>
</dbReference>
<dbReference type="Gene3D" id="1.10.1900.20">
    <property type="entry name" value="Ribosomal protein L20"/>
    <property type="match status" value="1"/>
</dbReference>
<dbReference type="InterPro" id="IPR005813">
    <property type="entry name" value="Ribosomal_bL20"/>
</dbReference>
<evidence type="ECO:0000256" key="6">
    <source>
        <dbReference type="RuleBase" id="RU000560"/>
    </source>
</evidence>
<keyword evidence="5 6" id="KW-0694">RNA-binding</keyword>
<dbReference type="GO" id="GO:0006412">
    <property type="term" value="P:translation"/>
    <property type="evidence" value="ECO:0007669"/>
    <property type="project" value="InterPro"/>
</dbReference>
<organism evidence="7 8">
    <name type="scientific">Candidatus Shapirobacteria bacterium CG06_land_8_20_14_3_00_40_12</name>
    <dbReference type="NCBI Taxonomy" id="1974881"/>
    <lineage>
        <taxon>Bacteria</taxon>
        <taxon>Candidatus Shapironibacteriota</taxon>
    </lineage>
</organism>
<keyword evidence="5 6" id="KW-0699">rRNA-binding</keyword>
<evidence type="ECO:0000256" key="2">
    <source>
        <dbReference type="ARBA" id="ARBA00022980"/>
    </source>
</evidence>
<dbReference type="Proteomes" id="UP000231407">
    <property type="component" value="Unassembled WGS sequence"/>
</dbReference>
<comment type="function">
    <text evidence="5 6">Binds directly to 23S ribosomal RNA and is necessary for the in vitro assembly process of the 50S ribosomal subunit. It is not involved in the protein synthesizing functions of that subunit.</text>
</comment>
<dbReference type="Pfam" id="PF00453">
    <property type="entry name" value="Ribosomal_L20"/>
    <property type="match status" value="1"/>
</dbReference>
<accession>A0A2M7ARN9</accession>
<reference evidence="8" key="1">
    <citation type="submission" date="2017-09" db="EMBL/GenBank/DDBJ databases">
        <title>Depth-based differentiation of microbial function through sediment-hosted aquifers and enrichment of novel symbionts in the deep terrestrial subsurface.</title>
        <authorList>
            <person name="Probst A.J."/>
            <person name="Ladd B."/>
            <person name="Jarett J.K."/>
            <person name="Geller-Mcgrath D.E."/>
            <person name="Sieber C.M.K."/>
            <person name="Emerson J.B."/>
            <person name="Anantharaman K."/>
            <person name="Thomas B.C."/>
            <person name="Malmstrom R."/>
            <person name="Stieglmeier M."/>
            <person name="Klingl A."/>
            <person name="Woyke T."/>
            <person name="Ryan C.M."/>
            <person name="Banfield J.F."/>
        </authorList>
    </citation>
    <scope>NUCLEOTIDE SEQUENCE [LARGE SCALE GENOMIC DNA]</scope>
</reference>